<protein>
    <recommendedName>
        <fullName evidence="14">Hexose transporter 1</fullName>
    </recommendedName>
</protein>
<evidence type="ECO:0000256" key="8">
    <source>
        <dbReference type="ARBA" id="ARBA00044637"/>
    </source>
</evidence>
<comment type="catalytic activity">
    <reaction evidence="12">
        <text>D-glucosamine(out) = D-glucosamine(in)</text>
        <dbReference type="Rhea" id="RHEA:78423"/>
        <dbReference type="ChEBI" id="CHEBI:58723"/>
    </reaction>
    <physiologicalReaction direction="left-to-right" evidence="12">
        <dbReference type="Rhea" id="RHEA:78424"/>
    </physiologicalReaction>
</comment>
<accession>A0A813LBS7</accession>
<evidence type="ECO:0000313" key="17">
    <source>
        <dbReference type="EMBL" id="CAE8725964.1"/>
    </source>
</evidence>
<keyword evidence="5 15" id="KW-0812">Transmembrane</keyword>
<dbReference type="GO" id="GO:0016020">
    <property type="term" value="C:membrane"/>
    <property type="evidence" value="ECO:0007669"/>
    <property type="project" value="UniProtKB-SubCell"/>
</dbReference>
<comment type="catalytic activity">
    <reaction evidence="11">
        <text>D-mannose(out) = D-mannose(in)</text>
        <dbReference type="Rhea" id="RHEA:78391"/>
        <dbReference type="ChEBI" id="CHEBI:4208"/>
    </reaction>
    <physiologicalReaction direction="left-to-right" evidence="11">
        <dbReference type="Rhea" id="RHEA:78392"/>
    </physiologicalReaction>
</comment>
<feature type="non-terminal residue" evidence="17">
    <location>
        <position position="394"/>
    </location>
</feature>
<comment type="subunit">
    <text evidence="3">Homodimer.</text>
</comment>
<comment type="caution">
    <text evidence="17">The sequence shown here is derived from an EMBL/GenBank/DDBJ whole genome shotgun (WGS) entry which is preliminary data.</text>
</comment>
<dbReference type="PROSITE" id="PS00217">
    <property type="entry name" value="SUGAR_TRANSPORT_2"/>
    <property type="match status" value="1"/>
</dbReference>
<comment type="catalytic activity">
    <reaction evidence="13">
        <text>D-fructose(out) = D-fructose(in)</text>
        <dbReference type="Rhea" id="RHEA:60372"/>
        <dbReference type="ChEBI" id="CHEBI:37721"/>
    </reaction>
    <physiologicalReaction direction="left-to-right" evidence="13">
        <dbReference type="Rhea" id="RHEA:60373"/>
    </physiologicalReaction>
</comment>
<feature type="transmembrane region" description="Helical" evidence="15">
    <location>
        <begin position="361"/>
        <end position="381"/>
    </location>
</feature>
<dbReference type="PANTHER" id="PTHR48020:SF12">
    <property type="entry name" value="PROTON MYO-INOSITOL COTRANSPORTER"/>
    <property type="match status" value="1"/>
</dbReference>
<evidence type="ECO:0000259" key="16">
    <source>
        <dbReference type="PROSITE" id="PS50850"/>
    </source>
</evidence>
<dbReference type="Proteomes" id="UP000626109">
    <property type="component" value="Unassembled WGS sequence"/>
</dbReference>
<evidence type="ECO:0000256" key="3">
    <source>
        <dbReference type="ARBA" id="ARBA00011738"/>
    </source>
</evidence>
<dbReference type="GO" id="GO:0022857">
    <property type="term" value="F:transmembrane transporter activity"/>
    <property type="evidence" value="ECO:0007669"/>
    <property type="project" value="InterPro"/>
</dbReference>
<evidence type="ECO:0000256" key="12">
    <source>
        <dbReference type="ARBA" id="ARBA00044668"/>
    </source>
</evidence>
<evidence type="ECO:0000256" key="6">
    <source>
        <dbReference type="ARBA" id="ARBA00022989"/>
    </source>
</evidence>
<dbReference type="Pfam" id="PF00083">
    <property type="entry name" value="Sugar_tr"/>
    <property type="match status" value="1"/>
</dbReference>
<dbReference type="PROSITE" id="PS50850">
    <property type="entry name" value="MFS"/>
    <property type="match status" value="1"/>
</dbReference>
<evidence type="ECO:0000256" key="5">
    <source>
        <dbReference type="ARBA" id="ARBA00022692"/>
    </source>
</evidence>
<dbReference type="InterPro" id="IPR036259">
    <property type="entry name" value="MFS_trans_sf"/>
</dbReference>
<keyword evidence="6 15" id="KW-1133">Transmembrane helix</keyword>
<comment type="catalytic activity">
    <reaction evidence="9">
        <text>D-glucose(out) = D-glucose(in)</text>
        <dbReference type="Rhea" id="RHEA:60376"/>
        <dbReference type="ChEBI" id="CHEBI:4167"/>
    </reaction>
    <physiologicalReaction direction="left-to-right" evidence="9">
        <dbReference type="Rhea" id="RHEA:60377"/>
    </physiologicalReaction>
</comment>
<evidence type="ECO:0000256" key="1">
    <source>
        <dbReference type="ARBA" id="ARBA00004141"/>
    </source>
</evidence>
<dbReference type="SUPFAM" id="SSF103473">
    <property type="entry name" value="MFS general substrate transporter"/>
    <property type="match status" value="1"/>
</dbReference>
<feature type="transmembrane region" description="Helical" evidence="15">
    <location>
        <begin position="150"/>
        <end position="168"/>
    </location>
</feature>
<comment type="similarity">
    <text evidence="2">Belongs to the major facilitator superfamily. Sugar transporter (TC 2.A.1.1) family.</text>
</comment>
<dbReference type="PRINTS" id="PR00171">
    <property type="entry name" value="SUGRTRNSPORT"/>
</dbReference>
<evidence type="ECO:0000256" key="4">
    <source>
        <dbReference type="ARBA" id="ARBA00022448"/>
    </source>
</evidence>
<dbReference type="InterPro" id="IPR020846">
    <property type="entry name" value="MFS_dom"/>
</dbReference>
<feature type="domain" description="Major facilitator superfamily (MFS) profile" evidence="16">
    <location>
        <begin position="23"/>
        <end position="394"/>
    </location>
</feature>
<dbReference type="Gene3D" id="1.20.1250.20">
    <property type="entry name" value="MFS general substrate transporter like domains"/>
    <property type="match status" value="1"/>
</dbReference>
<feature type="transmembrane region" description="Helical" evidence="15">
    <location>
        <begin position="180"/>
        <end position="197"/>
    </location>
</feature>
<dbReference type="AlphaFoldDB" id="A0A813LBS7"/>
<evidence type="ECO:0000256" key="10">
    <source>
        <dbReference type="ARBA" id="ARBA00044656"/>
    </source>
</evidence>
<evidence type="ECO:0000256" key="2">
    <source>
        <dbReference type="ARBA" id="ARBA00010992"/>
    </source>
</evidence>
<evidence type="ECO:0000256" key="13">
    <source>
        <dbReference type="ARBA" id="ARBA00044710"/>
    </source>
</evidence>
<evidence type="ECO:0000256" key="11">
    <source>
        <dbReference type="ARBA" id="ARBA00044662"/>
    </source>
</evidence>
<dbReference type="PANTHER" id="PTHR48020">
    <property type="entry name" value="PROTON MYO-INOSITOL COTRANSPORTER"/>
    <property type="match status" value="1"/>
</dbReference>
<name>A0A813LBS7_POLGL</name>
<dbReference type="InterPro" id="IPR050814">
    <property type="entry name" value="Myo-inositol_Transporter"/>
</dbReference>
<feature type="transmembrane region" description="Helical" evidence="15">
    <location>
        <begin position="330"/>
        <end position="349"/>
    </location>
</feature>
<evidence type="ECO:0000256" key="9">
    <source>
        <dbReference type="ARBA" id="ARBA00044648"/>
    </source>
</evidence>
<dbReference type="EMBL" id="CAJNNW010035153">
    <property type="protein sequence ID" value="CAE8725964.1"/>
    <property type="molecule type" value="Genomic_DNA"/>
</dbReference>
<evidence type="ECO:0000313" key="18">
    <source>
        <dbReference type="Proteomes" id="UP000626109"/>
    </source>
</evidence>
<organism evidence="17 18">
    <name type="scientific">Polarella glacialis</name>
    <name type="common">Dinoflagellate</name>
    <dbReference type="NCBI Taxonomy" id="89957"/>
    <lineage>
        <taxon>Eukaryota</taxon>
        <taxon>Sar</taxon>
        <taxon>Alveolata</taxon>
        <taxon>Dinophyceae</taxon>
        <taxon>Suessiales</taxon>
        <taxon>Suessiaceae</taxon>
        <taxon>Polarella</taxon>
    </lineage>
</organism>
<feature type="transmembrane region" description="Helical" evidence="15">
    <location>
        <begin position="117"/>
        <end position="138"/>
    </location>
</feature>
<evidence type="ECO:0000256" key="15">
    <source>
        <dbReference type="SAM" id="Phobius"/>
    </source>
</evidence>
<evidence type="ECO:0000256" key="7">
    <source>
        <dbReference type="ARBA" id="ARBA00023136"/>
    </source>
</evidence>
<feature type="transmembrane region" description="Helical" evidence="15">
    <location>
        <begin position="301"/>
        <end position="323"/>
    </location>
</feature>
<comment type="catalytic activity">
    <reaction evidence="8">
        <text>D-galactose(in) = D-galactose(out)</text>
        <dbReference type="Rhea" id="RHEA:34915"/>
        <dbReference type="ChEBI" id="CHEBI:4139"/>
    </reaction>
    <physiologicalReaction direction="right-to-left" evidence="8">
        <dbReference type="Rhea" id="RHEA:34917"/>
    </physiologicalReaction>
</comment>
<feature type="transmembrane region" description="Helical" evidence="15">
    <location>
        <begin position="92"/>
        <end position="111"/>
    </location>
</feature>
<comment type="catalytic activity">
    <reaction evidence="10">
        <text>D-xylose(out) = D-xylose(in)</text>
        <dbReference type="Rhea" id="RHEA:78427"/>
        <dbReference type="ChEBI" id="CHEBI:53455"/>
    </reaction>
    <physiologicalReaction direction="left-to-right" evidence="10">
        <dbReference type="Rhea" id="RHEA:78428"/>
    </physiologicalReaction>
</comment>
<keyword evidence="4" id="KW-0813">Transport</keyword>
<dbReference type="InterPro" id="IPR003663">
    <property type="entry name" value="Sugar/inositol_transpt"/>
</dbReference>
<dbReference type="InterPro" id="IPR005828">
    <property type="entry name" value="MFS_sugar_transport-like"/>
</dbReference>
<reference evidence="17" key="1">
    <citation type="submission" date="2021-02" db="EMBL/GenBank/DDBJ databases">
        <authorList>
            <person name="Dougan E. K."/>
            <person name="Rhodes N."/>
            <person name="Thang M."/>
            <person name="Chan C."/>
        </authorList>
    </citation>
    <scope>NUCLEOTIDE SEQUENCE</scope>
</reference>
<gene>
    <name evidence="17" type="ORF">PGLA2088_LOCUS44332</name>
</gene>
<evidence type="ECO:0000256" key="14">
    <source>
        <dbReference type="ARBA" id="ARBA00044780"/>
    </source>
</evidence>
<feature type="transmembrane region" description="Helical" evidence="15">
    <location>
        <begin position="267"/>
        <end position="289"/>
    </location>
</feature>
<sequence length="394" mass="41540">EGETPVASGSGTLESDLRQLQRTVAAASLSTFCLGYNTGIVAGAQAGLQQDPAFGVLNTSLADGELVSCALLGAAVGAVCGQFANLVGRRRMLLAVAVVFLISPIAMALSPDFVSLLAARTMSGMSIGVSSVLVNLYITEVSPAACRGRLGGWAPFIGTTGILVSYVVSSLLGPLTYGAWRWQFGLASVPALCILILQGSIPETPRWLLSQSRRGEAKESMARLFPKASEESLEAELQRIEAELSHSMQLNSVSTIGLFKTHRMPTFIGMSINILQQVSGINVFIYFAPEILAEAGFGNKSMVMTTLISLLQLTATAVLIRYIDKVGRRPLALGGLLGMLAGLAFLVVADLLRGSGANRSLTAVGSLLGMLIFRASFSLSLGPLPYIMTSEFFP</sequence>
<dbReference type="InterPro" id="IPR005829">
    <property type="entry name" value="Sugar_transporter_CS"/>
</dbReference>
<keyword evidence="7 15" id="KW-0472">Membrane</keyword>
<comment type="subcellular location">
    <subcellularLocation>
        <location evidence="1">Membrane</location>
        <topology evidence="1">Multi-pass membrane protein</topology>
    </subcellularLocation>
</comment>
<dbReference type="PROSITE" id="PS00216">
    <property type="entry name" value="SUGAR_TRANSPORT_1"/>
    <property type="match status" value="1"/>
</dbReference>
<proteinExistence type="inferred from homology"/>